<feature type="binding site" evidence="5">
    <location>
        <position position="212"/>
    </location>
    <ligand>
        <name>S-adenosyl-L-methionine</name>
        <dbReference type="ChEBI" id="CHEBI:59789"/>
    </ligand>
</feature>
<dbReference type="InterPro" id="IPR019874">
    <property type="entry name" value="RF_methyltr_PrmC"/>
</dbReference>
<dbReference type="InterPro" id="IPR002052">
    <property type="entry name" value="DNA_methylase_N6_adenine_CS"/>
</dbReference>
<dbReference type="PANTHER" id="PTHR18895:SF74">
    <property type="entry name" value="MTRF1L RELEASE FACTOR GLUTAMINE METHYLTRANSFERASE"/>
    <property type="match status" value="1"/>
</dbReference>
<feature type="binding site" evidence="5">
    <location>
        <begin position="212"/>
        <end position="215"/>
    </location>
    <ligand>
        <name>substrate</name>
    </ligand>
</feature>
<dbReference type="InterPro" id="IPR029063">
    <property type="entry name" value="SAM-dependent_MTases_sf"/>
</dbReference>
<keyword evidence="3 5" id="KW-0949">S-adenosyl-L-methionine</keyword>
<dbReference type="Gene3D" id="1.10.8.10">
    <property type="entry name" value="DNA helicase RuvA subunit, C-terminal domain"/>
    <property type="match status" value="1"/>
</dbReference>
<evidence type="ECO:0000256" key="5">
    <source>
        <dbReference type="HAMAP-Rule" id="MF_02126"/>
    </source>
</evidence>
<dbReference type="NCBIfam" id="TIGR00536">
    <property type="entry name" value="hemK_fam"/>
    <property type="match status" value="1"/>
</dbReference>
<comment type="caution">
    <text evidence="8">The sequence shown here is derived from an EMBL/GenBank/DDBJ whole genome shotgun (WGS) entry which is preliminary data.</text>
</comment>
<comment type="similarity">
    <text evidence="5">Belongs to the protein N5-glutamine methyltransferase family. PrmC subfamily.</text>
</comment>
<dbReference type="Pfam" id="PF17827">
    <property type="entry name" value="PrmC_N"/>
    <property type="match status" value="1"/>
</dbReference>
<dbReference type="EC" id="2.1.1.297" evidence="5"/>
<organism evidence="8 9">
    <name type="scientific">Undibacterium squillarum</name>
    <dbReference type="NCBI Taxonomy" id="1131567"/>
    <lineage>
        <taxon>Bacteria</taxon>
        <taxon>Pseudomonadati</taxon>
        <taxon>Pseudomonadota</taxon>
        <taxon>Betaproteobacteria</taxon>
        <taxon>Burkholderiales</taxon>
        <taxon>Oxalobacteraceae</taxon>
        <taxon>Undibacterium</taxon>
    </lineage>
</organism>
<feature type="binding site" evidence="5">
    <location>
        <position position="168"/>
    </location>
    <ligand>
        <name>S-adenosyl-L-methionine</name>
        <dbReference type="ChEBI" id="CHEBI:59789"/>
    </ligand>
</feature>
<gene>
    <name evidence="8" type="primary">hemK</name>
    <name evidence="5" type="synonym">prmC</name>
    <name evidence="8" type="ORF">GCM10010946_33640</name>
</gene>
<dbReference type="SUPFAM" id="SSF53335">
    <property type="entry name" value="S-adenosyl-L-methionine-dependent methyltransferases"/>
    <property type="match status" value="1"/>
</dbReference>
<feature type="domain" description="Methyltransferase small" evidence="6">
    <location>
        <begin position="124"/>
        <end position="217"/>
    </location>
</feature>
<evidence type="ECO:0000313" key="9">
    <source>
        <dbReference type="Proteomes" id="UP000653343"/>
    </source>
</evidence>
<sequence length="307" mass="33506">MVLHDGNRAAGPAAAKESSGQHFLGRALMKDWRQPGLTLAEYEQLVPLDKTDIRMLLMFVTGKSRIQLITQGDTVPEAAQAESIRVLLERRLSGEPIAYLTGEREFFGLSFITTPAVLIPRPDTELLVELALEKGPANASVLDLGTGSGAIAISIASHRPDWQVTAADISTAALEVARRNAHRILPTSALTLVESDWFRTIPAQRWDLIVSNPPYIVAGDPHLSQGDLRFEPLSALTDHGDGLSAYRTLTRESRTRLQPGGWLLMEHGYDQAAAVRALLDAEGYTEVQSWRDLAGIERVSGGRCPVN</sequence>
<keyword evidence="1 5" id="KW-0489">Methyltransferase</keyword>
<dbReference type="Proteomes" id="UP000653343">
    <property type="component" value="Unassembled WGS sequence"/>
</dbReference>
<dbReference type="PROSITE" id="PS00092">
    <property type="entry name" value="N6_MTASE"/>
    <property type="match status" value="1"/>
</dbReference>
<evidence type="ECO:0000256" key="3">
    <source>
        <dbReference type="ARBA" id="ARBA00022691"/>
    </source>
</evidence>
<comment type="function">
    <text evidence="5">Methylates the class 1 translation termination release factors RF1/PrfA and RF2/PrfB on the glutamine residue of the universally conserved GGQ motif.</text>
</comment>
<dbReference type="InterPro" id="IPR050320">
    <property type="entry name" value="N5-glutamine_MTase"/>
</dbReference>
<dbReference type="Gene3D" id="3.40.50.150">
    <property type="entry name" value="Vaccinia Virus protein VP39"/>
    <property type="match status" value="1"/>
</dbReference>
<dbReference type="GO" id="GO:0032259">
    <property type="term" value="P:methylation"/>
    <property type="evidence" value="ECO:0007669"/>
    <property type="project" value="UniProtKB-KW"/>
</dbReference>
<name>A0ABQ2Y1R6_9BURK</name>
<accession>A0ABQ2Y1R6</accession>
<keyword evidence="2 5" id="KW-0808">Transferase</keyword>
<dbReference type="NCBIfam" id="TIGR03534">
    <property type="entry name" value="RF_mod_PrmC"/>
    <property type="match status" value="1"/>
</dbReference>
<proteinExistence type="inferred from homology"/>
<dbReference type="Pfam" id="PF05175">
    <property type="entry name" value="MTS"/>
    <property type="match status" value="1"/>
</dbReference>
<dbReference type="InterPro" id="IPR004556">
    <property type="entry name" value="HemK-like"/>
</dbReference>
<dbReference type="GO" id="GO:0008168">
    <property type="term" value="F:methyltransferase activity"/>
    <property type="evidence" value="ECO:0007669"/>
    <property type="project" value="UniProtKB-KW"/>
</dbReference>
<feature type="binding site" evidence="5">
    <location>
        <position position="197"/>
    </location>
    <ligand>
        <name>S-adenosyl-L-methionine</name>
        <dbReference type="ChEBI" id="CHEBI:59789"/>
    </ligand>
</feature>
<evidence type="ECO:0000313" key="8">
    <source>
        <dbReference type="EMBL" id="GGX52282.1"/>
    </source>
</evidence>
<protein>
    <recommendedName>
        <fullName evidence="5">Release factor glutamine methyltransferase</fullName>
        <shortName evidence="5">RF MTase</shortName>
        <ecNumber evidence="5">2.1.1.297</ecNumber>
    </recommendedName>
    <alternativeName>
        <fullName evidence="5">N5-glutamine methyltransferase PrmC</fullName>
    </alternativeName>
    <alternativeName>
        <fullName evidence="5">Protein-(glutamine-N5) MTase PrmC</fullName>
    </alternativeName>
    <alternativeName>
        <fullName evidence="5">Protein-glutamine N-methyltransferase PrmC</fullName>
    </alternativeName>
</protein>
<dbReference type="InterPro" id="IPR040758">
    <property type="entry name" value="PrmC_N"/>
</dbReference>
<dbReference type="CDD" id="cd02440">
    <property type="entry name" value="AdoMet_MTases"/>
    <property type="match status" value="1"/>
</dbReference>
<reference evidence="9" key="1">
    <citation type="journal article" date="2019" name="Int. J. Syst. Evol. Microbiol.">
        <title>The Global Catalogue of Microorganisms (GCM) 10K type strain sequencing project: providing services to taxonomists for standard genome sequencing and annotation.</title>
        <authorList>
            <consortium name="The Broad Institute Genomics Platform"/>
            <consortium name="The Broad Institute Genome Sequencing Center for Infectious Disease"/>
            <person name="Wu L."/>
            <person name="Ma J."/>
        </authorList>
    </citation>
    <scope>NUCLEOTIDE SEQUENCE [LARGE SCALE GENOMIC DNA]</scope>
    <source>
        <strain evidence="9">KCTC 23917</strain>
    </source>
</reference>
<dbReference type="EMBL" id="BMYU01000011">
    <property type="protein sequence ID" value="GGX52282.1"/>
    <property type="molecule type" value="Genomic_DNA"/>
</dbReference>
<evidence type="ECO:0000259" key="6">
    <source>
        <dbReference type="Pfam" id="PF05175"/>
    </source>
</evidence>
<evidence type="ECO:0000259" key="7">
    <source>
        <dbReference type="Pfam" id="PF17827"/>
    </source>
</evidence>
<feature type="binding site" evidence="5">
    <location>
        <begin position="145"/>
        <end position="149"/>
    </location>
    <ligand>
        <name>S-adenosyl-L-methionine</name>
        <dbReference type="ChEBI" id="CHEBI:59789"/>
    </ligand>
</feature>
<evidence type="ECO:0000256" key="4">
    <source>
        <dbReference type="ARBA" id="ARBA00048391"/>
    </source>
</evidence>
<dbReference type="InterPro" id="IPR007848">
    <property type="entry name" value="Small_mtfrase_dom"/>
</dbReference>
<feature type="domain" description="Release factor glutamine methyltransferase N-terminal" evidence="7">
    <location>
        <begin position="46"/>
        <end position="102"/>
    </location>
</feature>
<evidence type="ECO:0000256" key="2">
    <source>
        <dbReference type="ARBA" id="ARBA00022679"/>
    </source>
</evidence>
<dbReference type="HAMAP" id="MF_02126">
    <property type="entry name" value="RF_methyltr_PrmC"/>
    <property type="match status" value="1"/>
</dbReference>
<evidence type="ECO:0000256" key="1">
    <source>
        <dbReference type="ARBA" id="ARBA00022603"/>
    </source>
</evidence>
<keyword evidence="9" id="KW-1185">Reference proteome</keyword>
<comment type="catalytic activity">
    <reaction evidence="4 5">
        <text>L-glutaminyl-[peptide chain release factor] + S-adenosyl-L-methionine = N(5)-methyl-L-glutaminyl-[peptide chain release factor] + S-adenosyl-L-homocysteine + H(+)</text>
        <dbReference type="Rhea" id="RHEA:42896"/>
        <dbReference type="Rhea" id="RHEA-COMP:10271"/>
        <dbReference type="Rhea" id="RHEA-COMP:10272"/>
        <dbReference type="ChEBI" id="CHEBI:15378"/>
        <dbReference type="ChEBI" id="CHEBI:30011"/>
        <dbReference type="ChEBI" id="CHEBI:57856"/>
        <dbReference type="ChEBI" id="CHEBI:59789"/>
        <dbReference type="ChEBI" id="CHEBI:61891"/>
        <dbReference type="EC" id="2.1.1.297"/>
    </reaction>
</comment>
<dbReference type="PANTHER" id="PTHR18895">
    <property type="entry name" value="HEMK METHYLTRANSFERASE"/>
    <property type="match status" value="1"/>
</dbReference>